<evidence type="ECO:0008006" key="5">
    <source>
        <dbReference type="Google" id="ProtNLM"/>
    </source>
</evidence>
<feature type="signal peptide" evidence="2">
    <location>
        <begin position="1"/>
        <end position="26"/>
    </location>
</feature>
<dbReference type="Proteomes" id="UP000807371">
    <property type="component" value="Unassembled WGS sequence"/>
</dbReference>
<evidence type="ECO:0000256" key="2">
    <source>
        <dbReference type="SAM" id="SignalP"/>
    </source>
</evidence>
<dbReference type="EMBL" id="JACYXC010000001">
    <property type="protein sequence ID" value="MBH5336741.1"/>
    <property type="molecule type" value="Genomic_DNA"/>
</dbReference>
<proteinExistence type="predicted"/>
<feature type="region of interest" description="Disordered" evidence="1">
    <location>
        <begin position="31"/>
        <end position="61"/>
    </location>
</feature>
<dbReference type="RefSeq" id="WP_197990112.1">
    <property type="nucleotide sequence ID" value="NZ_JACYXC010000001.1"/>
</dbReference>
<keyword evidence="4" id="KW-1185">Reference proteome</keyword>
<reference evidence="3 4" key="1">
    <citation type="submission" date="2020-09" db="EMBL/GenBank/DDBJ databases">
        <title>Biosynthesis of the nuclear factor of activated T cells inhibitor NFAT-133 and its congeners in Streptomyces pactum.</title>
        <authorList>
            <person name="Zhou W."/>
            <person name="Posri P."/>
            <person name="Abugrain M.E."/>
            <person name="Weisberg A.J."/>
            <person name="Chang J.H."/>
            <person name="Mahmud T."/>
        </authorList>
    </citation>
    <scope>NUCLEOTIDE SEQUENCE [LARGE SCALE GENOMIC DNA]</scope>
    <source>
        <strain evidence="3 4">ATCC 27456</strain>
    </source>
</reference>
<dbReference type="PROSITE" id="PS51257">
    <property type="entry name" value="PROKAR_LIPOPROTEIN"/>
    <property type="match status" value="1"/>
</dbReference>
<comment type="caution">
    <text evidence="3">The sequence shown here is derived from an EMBL/GenBank/DDBJ whole genome shotgun (WGS) entry which is preliminary data.</text>
</comment>
<organism evidence="3 4">
    <name type="scientific">Streptomyces pactum</name>
    <dbReference type="NCBI Taxonomy" id="68249"/>
    <lineage>
        <taxon>Bacteria</taxon>
        <taxon>Bacillati</taxon>
        <taxon>Actinomycetota</taxon>
        <taxon>Actinomycetes</taxon>
        <taxon>Kitasatosporales</taxon>
        <taxon>Streptomycetaceae</taxon>
        <taxon>Streptomyces</taxon>
    </lineage>
</organism>
<protein>
    <recommendedName>
        <fullName evidence="5">Secreted protein</fullName>
    </recommendedName>
</protein>
<feature type="chain" id="PRO_5046504627" description="Secreted protein" evidence="2">
    <location>
        <begin position="27"/>
        <end position="192"/>
    </location>
</feature>
<keyword evidence="2" id="KW-0732">Signal</keyword>
<evidence type="ECO:0000256" key="1">
    <source>
        <dbReference type="SAM" id="MobiDB-lite"/>
    </source>
</evidence>
<feature type="compositionally biased region" description="Low complexity" evidence="1">
    <location>
        <begin position="39"/>
        <end position="53"/>
    </location>
</feature>
<sequence>MRPTTRRRWRLLPVVFASACALVLTGCGGGDGGGDDDGTAAPTRTAPRATGDPGPAPAARPTEVIGEARGPAGVVVTLHSAVRDEGGFVTVQGTVTNRGSKSFNALTWRSKETELHSQSSLSGASLVDQAGRKRYLILRDTDGECLCTTGLVGIKVGESRPVFAQFPAPPKDVTEVDFHLPAMPPIRVELTG</sequence>
<evidence type="ECO:0000313" key="4">
    <source>
        <dbReference type="Proteomes" id="UP000807371"/>
    </source>
</evidence>
<accession>A0ABS0NNH4</accession>
<name>A0ABS0NNH4_9ACTN</name>
<evidence type="ECO:0000313" key="3">
    <source>
        <dbReference type="EMBL" id="MBH5336741.1"/>
    </source>
</evidence>
<gene>
    <name evidence="3" type="ORF">IHE55_18985</name>
</gene>